<reference evidence="2" key="1">
    <citation type="submission" date="2022-11" db="UniProtKB">
        <authorList>
            <consortium name="WormBaseParasite"/>
        </authorList>
    </citation>
    <scope>IDENTIFICATION</scope>
</reference>
<evidence type="ECO:0000313" key="1">
    <source>
        <dbReference type="Proteomes" id="UP000887579"/>
    </source>
</evidence>
<proteinExistence type="predicted"/>
<dbReference type="Proteomes" id="UP000887579">
    <property type="component" value="Unplaced"/>
</dbReference>
<dbReference type="WBParaSite" id="ES5_v2.g10011.t1">
    <property type="protein sequence ID" value="ES5_v2.g10011.t1"/>
    <property type="gene ID" value="ES5_v2.g10011"/>
</dbReference>
<sequence>MHYFFQNGRHLEEDEFKNAKSANNSTLSLHIAAYENLNEATSSDPDGLEKEFLKKNGETLGFVKNWGTSNHFNDGSTSIIPNPFEFPRQQDDRIIRPIVMQFTTSQRLINPNQMDANKRYRPSPLYMDPMNSQNRIPIRSVAYRTGGAIRPVAHPGSRIFTVRPSGGTVVHRLTPTRQPDVIDLEAEHGIRTQPVRQYSNYSINGEGISRVRYALPPMNRRPIYARPALRPTYYRTYPGIQQSLGRHRIIPYIPRYPNFRRYDYDPTEEDIDHAIQMEESKMQQEDNAYYYADPDFQRIEANIVKKENMARQQLEKQRLATLTSYHSRSADVNVVQNRQVQQAVQKLMSARSELLIKPNDDAIVTDVKMSLSAVVEQVCQQDRGEGWHKEILKKIRRVPEVPALHSQPIVKRSVQKHSEVMLNERSEFFKREILKRRARLELDVELEYGFVKQTRTGTIACLPCSQIYARIGSPISD</sequence>
<organism evidence="1 2">
    <name type="scientific">Panagrolaimus sp. ES5</name>
    <dbReference type="NCBI Taxonomy" id="591445"/>
    <lineage>
        <taxon>Eukaryota</taxon>
        <taxon>Metazoa</taxon>
        <taxon>Ecdysozoa</taxon>
        <taxon>Nematoda</taxon>
        <taxon>Chromadorea</taxon>
        <taxon>Rhabditida</taxon>
        <taxon>Tylenchina</taxon>
        <taxon>Panagrolaimomorpha</taxon>
        <taxon>Panagrolaimoidea</taxon>
        <taxon>Panagrolaimidae</taxon>
        <taxon>Panagrolaimus</taxon>
    </lineage>
</organism>
<protein>
    <submittedName>
        <fullName evidence="2">Uncharacterized protein</fullName>
    </submittedName>
</protein>
<name>A0AC34EZ55_9BILA</name>
<evidence type="ECO:0000313" key="2">
    <source>
        <dbReference type="WBParaSite" id="ES5_v2.g10011.t1"/>
    </source>
</evidence>
<accession>A0AC34EZ55</accession>